<dbReference type="GO" id="GO:0016020">
    <property type="term" value="C:membrane"/>
    <property type="evidence" value="ECO:0007669"/>
    <property type="project" value="UniProtKB-SubCell"/>
</dbReference>
<dbReference type="EMBL" id="HBIR01029327">
    <property type="protein sequence ID" value="CAE0557923.1"/>
    <property type="molecule type" value="Transcribed_RNA"/>
</dbReference>
<dbReference type="GO" id="GO:0015095">
    <property type="term" value="F:magnesium ion transmembrane transporter activity"/>
    <property type="evidence" value="ECO:0007669"/>
    <property type="project" value="TreeGrafter"/>
</dbReference>
<dbReference type="InterPro" id="IPR039204">
    <property type="entry name" value="MRS2-like"/>
</dbReference>
<dbReference type="AlphaFoldDB" id="A0A6S9W4U9"/>
<feature type="region of interest" description="Disordered" evidence="9">
    <location>
        <begin position="111"/>
        <end position="130"/>
    </location>
</feature>
<proteinExistence type="predicted"/>
<evidence type="ECO:0000313" key="10">
    <source>
        <dbReference type="EMBL" id="CAE0557923.1"/>
    </source>
</evidence>
<evidence type="ECO:0000256" key="1">
    <source>
        <dbReference type="ARBA" id="ARBA00004141"/>
    </source>
</evidence>
<keyword evidence="8" id="KW-0472">Membrane</keyword>
<keyword evidence="6" id="KW-1133">Transmembrane helix</keyword>
<keyword evidence="4" id="KW-0460">Magnesium</keyword>
<keyword evidence="7" id="KW-0406">Ion transport</keyword>
<accession>A0A6S9W4U9</accession>
<dbReference type="Pfam" id="PF22099">
    <property type="entry name" value="MRS2-like"/>
    <property type="match status" value="1"/>
</dbReference>
<evidence type="ECO:0000256" key="4">
    <source>
        <dbReference type="ARBA" id="ARBA00022842"/>
    </source>
</evidence>
<name>A0A6S9W4U9_EMIHU</name>
<evidence type="ECO:0000256" key="7">
    <source>
        <dbReference type="ARBA" id="ARBA00023065"/>
    </source>
</evidence>
<keyword evidence="2" id="KW-0813">Transport</keyword>
<keyword evidence="3" id="KW-0812">Transmembrane</keyword>
<reference evidence="10" key="1">
    <citation type="submission" date="2021-01" db="EMBL/GenBank/DDBJ databases">
        <authorList>
            <person name="Corre E."/>
            <person name="Pelletier E."/>
            <person name="Niang G."/>
            <person name="Scheremetjew M."/>
            <person name="Finn R."/>
            <person name="Kale V."/>
            <person name="Holt S."/>
            <person name="Cochrane G."/>
            <person name="Meng A."/>
            <person name="Brown T."/>
            <person name="Cohen L."/>
        </authorList>
    </citation>
    <scope>NUCLEOTIDE SEQUENCE</scope>
    <source>
        <strain evidence="10">379</strain>
    </source>
</reference>
<comment type="subcellular location">
    <subcellularLocation>
        <location evidence="1">Membrane</location>
        <topology evidence="1">Multi-pass membrane protein</topology>
    </subcellularLocation>
</comment>
<dbReference type="PANTHER" id="PTHR13890">
    <property type="entry name" value="RNA SPLICING PROTEIN MRS2, MITOCHONDRIAL"/>
    <property type="match status" value="1"/>
</dbReference>
<dbReference type="PANTHER" id="PTHR13890:SF0">
    <property type="entry name" value="MAGNESIUM TRANSPORTER MRS2 HOMOLOG, MITOCHONDRIAL"/>
    <property type="match status" value="1"/>
</dbReference>
<protein>
    <submittedName>
        <fullName evidence="10">Uncharacterized protein</fullName>
    </submittedName>
</protein>
<dbReference type="Gene3D" id="1.20.58.340">
    <property type="entry name" value="Magnesium transport protein CorA, transmembrane region"/>
    <property type="match status" value="1"/>
</dbReference>
<sequence>MELSLRAHARQEELGSLVRCALLELRRTVVGSRVVAGSKQLEAVRELKQEVRELSLTAQALDRAIDACLDDDEDMARMYLSRLHSAARGVAPAPPQTALRRRATEETLAKFSSATPMQTPPPHTPLPAGSLRQVGRSASLLSSGGAEGDEEDLEEHEEVEMLLESYAQEVGSTLGALEAIAYSIESTEKFVSFRLDSARNRLLKAPDLAEV</sequence>
<evidence type="ECO:0000256" key="9">
    <source>
        <dbReference type="SAM" id="MobiDB-lite"/>
    </source>
</evidence>
<evidence type="ECO:0000256" key="5">
    <source>
        <dbReference type="ARBA" id="ARBA00022946"/>
    </source>
</evidence>
<evidence type="ECO:0000256" key="2">
    <source>
        <dbReference type="ARBA" id="ARBA00022448"/>
    </source>
</evidence>
<evidence type="ECO:0000256" key="8">
    <source>
        <dbReference type="ARBA" id="ARBA00023136"/>
    </source>
</evidence>
<evidence type="ECO:0000256" key="6">
    <source>
        <dbReference type="ARBA" id="ARBA00022989"/>
    </source>
</evidence>
<evidence type="ECO:0000256" key="3">
    <source>
        <dbReference type="ARBA" id="ARBA00022692"/>
    </source>
</evidence>
<organism evidence="10">
    <name type="scientific">Emiliania huxleyi</name>
    <name type="common">Coccolithophore</name>
    <name type="synonym">Pontosphaera huxleyi</name>
    <dbReference type="NCBI Taxonomy" id="2903"/>
    <lineage>
        <taxon>Eukaryota</taxon>
        <taxon>Haptista</taxon>
        <taxon>Haptophyta</taxon>
        <taxon>Prymnesiophyceae</taxon>
        <taxon>Isochrysidales</taxon>
        <taxon>Noelaerhabdaceae</taxon>
        <taxon>Emiliania</taxon>
    </lineage>
</organism>
<keyword evidence="5" id="KW-0809">Transit peptide</keyword>
<gene>
    <name evidence="10" type="ORF">EHUX00137_LOCUS22668</name>
</gene>